<evidence type="ECO:0000313" key="1">
    <source>
        <dbReference type="EMBL" id="GAH94809.1"/>
    </source>
</evidence>
<reference evidence="1" key="1">
    <citation type="journal article" date="2014" name="Front. Microbiol.">
        <title>High frequency of phylogenetically diverse reductive dehalogenase-homologous genes in deep subseafloor sedimentary metagenomes.</title>
        <authorList>
            <person name="Kawai M."/>
            <person name="Futagami T."/>
            <person name="Toyoda A."/>
            <person name="Takaki Y."/>
            <person name="Nishi S."/>
            <person name="Hori S."/>
            <person name="Arai W."/>
            <person name="Tsubouchi T."/>
            <person name="Morono Y."/>
            <person name="Uchiyama I."/>
            <person name="Ito T."/>
            <person name="Fujiyama A."/>
            <person name="Inagaki F."/>
            <person name="Takami H."/>
        </authorList>
    </citation>
    <scope>NUCLEOTIDE SEQUENCE</scope>
    <source>
        <strain evidence="1">Expedition CK06-06</strain>
    </source>
</reference>
<proteinExistence type="predicted"/>
<gene>
    <name evidence="1" type="ORF">S06H3_00877</name>
</gene>
<comment type="caution">
    <text evidence="1">The sequence shown here is derived from an EMBL/GenBank/DDBJ whole genome shotgun (WGS) entry which is preliminary data.</text>
</comment>
<name>X1KXB1_9ZZZZ</name>
<organism evidence="1">
    <name type="scientific">marine sediment metagenome</name>
    <dbReference type="NCBI Taxonomy" id="412755"/>
    <lineage>
        <taxon>unclassified sequences</taxon>
        <taxon>metagenomes</taxon>
        <taxon>ecological metagenomes</taxon>
    </lineage>
</organism>
<protein>
    <submittedName>
        <fullName evidence="1">Uncharacterized protein</fullName>
    </submittedName>
</protein>
<dbReference type="AlphaFoldDB" id="X1KXB1"/>
<accession>X1KXB1</accession>
<sequence length="124" mass="13215">MKPDIERLVWPKDASKFQWIDRAKAIMDFATRAGTMYLGYQAFEKVAPGSGLSGAIVSQIALRLAESNNIPAGAAGVATLSGMGIINIYQPGSDPLLTVQAWMDNLGSYLRGAGALPPLAEEYV</sequence>
<dbReference type="EMBL" id="BARV01000191">
    <property type="protein sequence ID" value="GAH94809.1"/>
    <property type="molecule type" value="Genomic_DNA"/>
</dbReference>